<feature type="domain" description="Reverse transcriptase" evidence="1">
    <location>
        <begin position="45"/>
        <end position="138"/>
    </location>
</feature>
<dbReference type="SUPFAM" id="SSF53098">
    <property type="entry name" value="Ribonuclease H-like"/>
    <property type="match status" value="1"/>
</dbReference>
<comment type="caution">
    <text evidence="2">The sequence shown here is derived from an EMBL/GenBank/DDBJ whole genome shotgun (WGS) entry which is preliminary data.</text>
</comment>
<reference evidence="2" key="1">
    <citation type="journal article" date="2019" name="Sci. Rep.">
        <title>Draft genome of Tanacetum cinerariifolium, the natural source of mosquito coil.</title>
        <authorList>
            <person name="Yamashiro T."/>
            <person name="Shiraishi A."/>
            <person name="Satake H."/>
            <person name="Nakayama K."/>
        </authorList>
    </citation>
    <scope>NUCLEOTIDE SEQUENCE</scope>
</reference>
<dbReference type="InterPro" id="IPR053134">
    <property type="entry name" value="RNA-dir_DNA_polymerase"/>
</dbReference>
<keyword evidence="2" id="KW-0695">RNA-directed DNA polymerase</keyword>
<dbReference type="SUPFAM" id="SSF56672">
    <property type="entry name" value="DNA/RNA polymerases"/>
    <property type="match status" value="1"/>
</dbReference>
<dbReference type="InterPro" id="IPR043502">
    <property type="entry name" value="DNA/RNA_pol_sf"/>
</dbReference>
<dbReference type="InterPro" id="IPR012337">
    <property type="entry name" value="RNaseH-like_sf"/>
</dbReference>
<sequence>MSFARIERIVTQRIASVIKAIAVYEAKSVWLMTKWIVSYVMKQRVQEEDIQKTAFRTRYDHYEFQVIPFRLTNALVVFMDLMNLVCKPYLDKFVMVFIDAILIYSKNKKEHEEHLKLILRLLKKEELYAKFSKCKFWLLKEKDLTEKLTRLYLKEVVMRHGVPVLIISDQDGRFTSQLWQSLQKALEPVETTDHEVKRLKQSRISIVKVRWNSKSGHEFTWEREDQMQKKYTHLFANHVSTSKATP</sequence>
<keyword evidence="2" id="KW-0548">Nucleotidyltransferase</keyword>
<organism evidence="2">
    <name type="scientific">Tanacetum cinerariifolium</name>
    <name type="common">Dalmatian daisy</name>
    <name type="synonym">Chrysanthemum cinerariifolium</name>
    <dbReference type="NCBI Taxonomy" id="118510"/>
    <lineage>
        <taxon>Eukaryota</taxon>
        <taxon>Viridiplantae</taxon>
        <taxon>Streptophyta</taxon>
        <taxon>Embryophyta</taxon>
        <taxon>Tracheophyta</taxon>
        <taxon>Spermatophyta</taxon>
        <taxon>Magnoliopsida</taxon>
        <taxon>eudicotyledons</taxon>
        <taxon>Gunneridae</taxon>
        <taxon>Pentapetalae</taxon>
        <taxon>asterids</taxon>
        <taxon>campanulids</taxon>
        <taxon>Asterales</taxon>
        <taxon>Asteraceae</taxon>
        <taxon>Asteroideae</taxon>
        <taxon>Anthemideae</taxon>
        <taxon>Anthemidinae</taxon>
        <taxon>Tanacetum</taxon>
    </lineage>
</organism>
<proteinExistence type="predicted"/>
<keyword evidence="2" id="KW-0808">Transferase</keyword>
<dbReference type="AlphaFoldDB" id="A0A6L2NTX7"/>
<dbReference type="CDD" id="cd01647">
    <property type="entry name" value="RT_LTR"/>
    <property type="match status" value="1"/>
</dbReference>
<evidence type="ECO:0000313" key="2">
    <source>
        <dbReference type="EMBL" id="GEU88024.1"/>
    </source>
</evidence>
<evidence type="ECO:0000259" key="1">
    <source>
        <dbReference type="Pfam" id="PF00078"/>
    </source>
</evidence>
<dbReference type="GO" id="GO:0003964">
    <property type="term" value="F:RNA-directed DNA polymerase activity"/>
    <property type="evidence" value="ECO:0007669"/>
    <property type="project" value="UniProtKB-KW"/>
</dbReference>
<dbReference type="Gene3D" id="3.10.10.10">
    <property type="entry name" value="HIV Type 1 Reverse Transcriptase, subunit A, domain 1"/>
    <property type="match status" value="1"/>
</dbReference>
<dbReference type="PANTHER" id="PTHR24559">
    <property type="entry name" value="TRANSPOSON TY3-I GAG-POL POLYPROTEIN"/>
    <property type="match status" value="1"/>
</dbReference>
<protein>
    <submittedName>
        <fullName evidence="2">Putative reverse transcriptase domain-containing protein</fullName>
    </submittedName>
</protein>
<dbReference type="Pfam" id="PF00078">
    <property type="entry name" value="RVT_1"/>
    <property type="match status" value="1"/>
</dbReference>
<dbReference type="InterPro" id="IPR043128">
    <property type="entry name" value="Rev_trsase/Diguanyl_cyclase"/>
</dbReference>
<dbReference type="EMBL" id="BKCJ010009658">
    <property type="protein sequence ID" value="GEU88024.1"/>
    <property type="molecule type" value="Genomic_DNA"/>
</dbReference>
<dbReference type="InterPro" id="IPR000477">
    <property type="entry name" value="RT_dom"/>
</dbReference>
<gene>
    <name evidence="2" type="ORF">Tci_060002</name>
</gene>
<name>A0A6L2NTX7_TANCI</name>
<dbReference type="Gene3D" id="3.30.70.270">
    <property type="match status" value="1"/>
</dbReference>
<accession>A0A6L2NTX7</accession>
<dbReference type="PANTHER" id="PTHR24559:SF427">
    <property type="entry name" value="RNA-DIRECTED DNA POLYMERASE"/>
    <property type="match status" value="1"/>
</dbReference>